<evidence type="ECO:0000313" key="18">
    <source>
        <dbReference type="EMBL" id="KAK9673421.1"/>
    </source>
</evidence>
<keyword evidence="7" id="KW-0418">Kinase</keyword>
<dbReference type="Gene3D" id="3.30.200.20">
    <property type="entry name" value="Phosphorylase Kinase, domain 1"/>
    <property type="match status" value="1"/>
</dbReference>
<feature type="transmembrane region" description="Helical" evidence="15">
    <location>
        <begin position="315"/>
        <end position="338"/>
    </location>
</feature>
<dbReference type="SMART" id="SM00220">
    <property type="entry name" value="S_TKc"/>
    <property type="match status" value="1"/>
</dbReference>
<evidence type="ECO:0000256" key="14">
    <source>
        <dbReference type="ARBA" id="ARBA00047951"/>
    </source>
</evidence>
<accession>A0AAW1HBK6</accession>
<evidence type="ECO:0000256" key="7">
    <source>
        <dbReference type="ARBA" id="ARBA00022777"/>
    </source>
</evidence>
<keyword evidence="11" id="KW-1015">Disulfide bond</keyword>
<dbReference type="AlphaFoldDB" id="A0AAW1HBK6"/>
<dbReference type="Pfam" id="PF13947">
    <property type="entry name" value="GUB_WAK_bind"/>
    <property type="match status" value="1"/>
</dbReference>
<dbReference type="InterPro" id="IPR008271">
    <property type="entry name" value="Ser/Thr_kinase_AS"/>
</dbReference>
<evidence type="ECO:0000256" key="1">
    <source>
        <dbReference type="ARBA" id="ARBA00004479"/>
    </source>
</evidence>
<evidence type="ECO:0000256" key="13">
    <source>
        <dbReference type="ARBA" id="ARBA00047558"/>
    </source>
</evidence>
<dbReference type="GO" id="GO:0005524">
    <property type="term" value="F:ATP binding"/>
    <property type="evidence" value="ECO:0007669"/>
    <property type="project" value="UniProtKB-KW"/>
</dbReference>
<dbReference type="GO" id="GO:0007166">
    <property type="term" value="P:cell surface receptor signaling pathway"/>
    <property type="evidence" value="ECO:0007669"/>
    <property type="project" value="InterPro"/>
</dbReference>
<feature type="signal peptide" evidence="16">
    <location>
        <begin position="1"/>
        <end position="20"/>
    </location>
</feature>
<dbReference type="Proteomes" id="UP001443914">
    <property type="component" value="Unassembled WGS sequence"/>
</dbReference>
<feature type="chain" id="PRO_5043665447" description="Protein kinase domain-containing protein" evidence="16">
    <location>
        <begin position="21"/>
        <end position="717"/>
    </location>
</feature>
<dbReference type="InterPro" id="IPR025287">
    <property type="entry name" value="WAK_GUB"/>
</dbReference>
<keyword evidence="19" id="KW-1185">Reference proteome</keyword>
<dbReference type="GO" id="GO:0004674">
    <property type="term" value="F:protein serine/threonine kinase activity"/>
    <property type="evidence" value="ECO:0007669"/>
    <property type="project" value="UniProtKB-KW"/>
</dbReference>
<keyword evidence="10 15" id="KW-0472">Membrane</keyword>
<comment type="subcellular location">
    <subcellularLocation>
        <location evidence="1">Membrane</location>
        <topology evidence="1">Single-pass type I membrane protein</topology>
    </subcellularLocation>
</comment>
<evidence type="ECO:0000256" key="9">
    <source>
        <dbReference type="ARBA" id="ARBA00022989"/>
    </source>
</evidence>
<evidence type="ECO:0000256" key="12">
    <source>
        <dbReference type="ARBA" id="ARBA00023180"/>
    </source>
</evidence>
<name>A0AAW1HBK6_SAPOF</name>
<gene>
    <name evidence="18" type="ORF">RND81_12G166700</name>
</gene>
<evidence type="ECO:0000256" key="16">
    <source>
        <dbReference type="SAM" id="SignalP"/>
    </source>
</evidence>
<evidence type="ECO:0000256" key="2">
    <source>
        <dbReference type="ARBA" id="ARBA00022527"/>
    </source>
</evidence>
<protein>
    <recommendedName>
        <fullName evidence="17">Protein kinase domain-containing protein</fullName>
    </recommendedName>
</protein>
<dbReference type="Pfam" id="PF07714">
    <property type="entry name" value="PK_Tyr_Ser-Thr"/>
    <property type="match status" value="1"/>
</dbReference>
<dbReference type="InterPro" id="IPR000719">
    <property type="entry name" value="Prot_kinase_dom"/>
</dbReference>
<evidence type="ECO:0000256" key="4">
    <source>
        <dbReference type="ARBA" id="ARBA00022692"/>
    </source>
</evidence>
<evidence type="ECO:0000256" key="15">
    <source>
        <dbReference type="SAM" id="Phobius"/>
    </source>
</evidence>
<evidence type="ECO:0000256" key="5">
    <source>
        <dbReference type="ARBA" id="ARBA00022729"/>
    </source>
</evidence>
<evidence type="ECO:0000256" key="11">
    <source>
        <dbReference type="ARBA" id="ARBA00023157"/>
    </source>
</evidence>
<dbReference type="InterPro" id="IPR045274">
    <property type="entry name" value="WAK-like"/>
</dbReference>
<dbReference type="InterPro" id="IPR011009">
    <property type="entry name" value="Kinase-like_dom_sf"/>
</dbReference>
<keyword evidence="2" id="KW-0723">Serine/threonine-protein kinase</keyword>
<keyword evidence="6" id="KW-0547">Nucleotide-binding</keyword>
<keyword evidence="4 15" id="KW-0812">Transmembrane</keyword>
<dbReference type="FunFam" id="1.10.510.10:FF:000084">
    <property type="entry name" value="Wall-associated receptor kinase 2"/>
    <property type="match status" value="1"/>
</dbReference>
<sequence>MVSLFFLVLQLLLVLTVAVGSNISLPNCVDHCGDVQIPYPFGIGPNCYREPPYEIICNATFGSPKPFLREFDLEVLDINWAGKYSRQDPRYLENRDKGQRITVGLPRVNICGSDGIKEIHSYDLKGSPYLFGSNVLLMKGCGGSAVVKDRNGKIVAGCASICASDAAHINATTCYGVECCHDNMSDGLDYYEIDVVFEQPIKANTCNASVAVTDSRSMLNLTGPWSSIKIIPTTFFWSSTFAKPFQSERKENVSCVPQSCVCPYMYEGNPYVPNGCQVVKECTKCKGRCGFGYDSSTYSSYFYCRKHPFFRRAPFLGFFIGMGVVLLALSSYWLCIFVKRRREIKQKAEHFKRNGGLLLLQQMSSNKGAVETTKIFAVTELEKATDNFNENRILGQGGQGTVYKGMLMDGNIVAIKKAKKVDESQVGQFVNEVVILSQINHRNVVKLLGCCLETEVPILVYEFVPNGTLYEHLHGQSEDFHVGWKMRLQIAAESAGAVAYLHSSSSAAIYHRDIKSTNILLDEKYRAKVSDFGTSKSINIDQTHVTTVVLGTYGYLDPEYFQSNQFSEKSDVYSFGVVLVELITGKKPICPTGDGGWISLATEFLTHMEDSRLSDVLDARIIDEGKEDEFMAVAELARKCLNMNGKHRPTMKEIAVLLDGIRSSQLHILTDLRPTETNRAITEVIYSDGGPFGKGMCFVDDDTSACSIEILPLMTNN</sequence>
<feature type="domain" description="Protein kinase" evidence="17">
    <location>
        <begin position="388"/>
        <end position="670"/>
    </location>
</feature>
<dbReference type="EMBL" id="JBDFQZ010000012">
    <property type="protein sequence ID" value="KAK9673421.1"/>
    <property type="molecule type" value="Genomic_DNA"/>
</dbReference>
<organism evidence="18 19">
    <name type="scientific">Saponaria officinalis</name>
    <name type="common">Common soapwort</name>
    <name type="synonym">Lychnis saponaria</name>
    <dbReference type="NCBI Taxonomy" id="3572"/>
    <lineage>
        <taxon>Eukaryota</taxon>
        <taxon>Viridiplantae</taxon>
        <taxon>Streptophyta</taxon>
        <taxon>Embryophyta</taxon>
        <taxon>Tracheophyta</taxon>
        <taxon>Spermatophyta</taxon>
        <taxon>Magnoliopsida</taxon>
        <taxon>eudicotyledons</taxon>
        <taxon>Gunneridae</taxon>
        <taxon>Pentapetalae</taxon>
        <taxon>Caryophyllales</taxon>
        <taxon>Caryophyllaceae</taxon>
        <taxon>Caryophylleae</taxon>
        <taxon>Saponaria</taxon>
    </lineage>
</organism>
<dbReference type="PROSITE" id="PS00108">
    <property type="entry name" value="PROTEIN_KINASE_ST"/>
    <property type="match status" value="1"/>
</dbReference>
<evidence type="ECO:0000256" key="6">
    <source>
        <dbReference type="ARBA" id="ARBA00022741"/>
    </source>
</evidence>
<comment type="caution">
    <text evidence="18">The sequence shown here is derived from an EMBL/GenBank/DDBJ whole genome shotgun (WGS) entry which is preliminary data.</text>
</comment>
<dbReference type="GO" id="GO:0030247">
    <property type="term" value="F:polysaccharide binding"/>
    <property type="evidence" value="ECO:0007669"/>
    <property type="project" value="InterPro"/>
</dbReference>
<proteinExistence type="predicted"/>
<evidence type="ECO:0000256" key="10">
    <source>
        <dbReference type="ARBA" id="ARBA00023136"/>
    </source>
</evidence>
<keyword evidence="3" id="KW-0808">Transferase</keyword>
<comment type="catalytic activity">
    <reaction evidence="14">
        <text>L-threonyl-[protein] + ATP = O-phospho-L-threonyl-[protein] + ADP + H(+)</text>
        <dbReference type="Rhea" id="RHEA:46608"/>
        <dbReference type="Rhea" id="RHEA-COMP:11060"/>
        <dbReference type="Rhea" id="RHEA-COMP:11605"/>
        <dbReference type="ChEBI" id="CHEBI:15378"/>
        <dbReference type="ChEBI" id="CHEBI:30013"/>
        <dbReference type="ChEBI" id="CHEBI:30616"/>
        <dbReference type="ChEBI" id="CHEBI:61977"/>
        <dbReference type="ChEBI" id="CHEBI:456216"/>
    </reaction>
</comment>
<dbReference type="Gene3D" id="1.10.510.10">
    <property type="entry name" value="Transferase(Phosphotransferase) domain 1"/>
    <property type="match status" value="1"/>
</dbReference>
<dbReference type="GO" id="GO:0005886">
    <property type="term" value="C:plasma membrane"/>
    <property type="evidence" value="ECO:0007669"/>
    <property type="project" value="TreeGrafter"/>
</dbReference>
<reference evidence="18" key="1">
    <citation type="submission" date="2024-03" db="EMBL/GenBank/DDBJ databases">
        <title>WGS assembly of Saponaria officinalis var. Norfolk2.</title>
        <authorList>
            <person name="Jenkins J."/>
            <person name="Shu S."/>
            <person name="Grimwood J."/>
            <person name="Barry K."/>
            <person name="Goodstein D."/>
            <person name="Schmutz J."/>
            <person name="Leebens-Mack J."/>
            <person name="Osbourn A."/>
        </authorList>
    </citation>
    <scope>NUCLEOTIDE SEQUENCE [LARGE SCALE GENOMIC DNA]</scope>
    <source>
        <strain evidence="18">JIC</strain>
    </source>
</reference>
<dbReference type="PANTHER" id="PTHR27005">
    <property type="entry name" value="WALL-ASSOCIATED RECEPTOR KINASE-LIKE 21"/>
    <property type="match status" value="1"/>
</dbReference>
<dbReference type="PROSITE" id="PS50011">
    <property type="entry name" value="PROTEIN_KINASE_DOM"/>
    <property type="match status" value="1"/>
</dbReference>
<evidence type="ECO:0000313" key="19">
    <source>
        <dbReference type="Proteomes" id="UP001443914"/>
    </source>
</evidence>
<keyword evidence="9 15" id="KW-1133">Transmembrane helix</keyword>
<comment type="catalytic activity">
    <reaction evidence="13">
        <text>L-seryl-[protein] + ATP = O-phospho-L-seryl-[protein] + ADP + H(+)</text>
        <dbReference type="Rhea" id="RHEA:17989"/>
        <dbReference type="Rhea" id="RHEA-COMP:9863"/>
        <dbReference type="Rhea" id="RHEA-COMP:11604"/>
        <dbReference type="ChEBI" id="CHEBI:15378"/>
        <dbReference type="ChEBI" id="CHEBI:29999"/>
        <dbReference type="ChEBI" id="CHEBI:30616"/>
        <dbReference type="ChEBI" id="CHEBI:83421"/>
        <dbReference type="ChEBI" id="CHEBI:456216"/>
    </reaction>
</comment>
<evidence type="ECO:0000256" key="8">
    <source>
        <dbReference type="ARBA" id="ARBA00022840"/>
    </source>
</evidence>
<dbReference type="InterPro" id="IPR001245">
    <property type="entry name" value="Ser-Thr/Tyr_kinase_cat_dom"/>
</dbReference>
<dbReference type="CDD" id="cd14066">
    <property type="entry name" value="STKc_IRAK"/>
    <property type="match status" value="1"/>
</dbReference>
<dbReference type="FunFam" id="3.30.200.20:FF:000043">
    <property type="entry name" value="Wall-associated receptor kinase 2"/>
    <property type="match status" value="1"/>
</dbReference>
<keyword evidence="12" id="KW-0325">Glycoprotein</keyword>
<keyword evidence="8" id="KW-0067">ATP-binding</keyword>
<dbReference type="PANTHER" id="PTHR27005:SF521">
    <property type="entry name" value="WALL-ASSOCIATED RECEPTOR KINASE-LIKE 6"/>
    <property type="match status" value="1"/>
</dbReference>
<dbReference type="SUPFAM" id="SSF56112">
    <property type="entry name" value="Protein kinase-like (PK-like)"/>
    <property type="match status" value="1"/>
</dbReference>
<keyword evidence="5 16" id="KW-0732">Signal</keyword>
<evidence type="ECO:0000259" key="17">
    <source>
        <dbReference type="PROSITE" id="PS50011"/>
    </source>
</evidence>
<evidence type="ECO:0000256" key="3">
    <source>
        <dbReference type="ARBA" id="ARBA00022679"/>
    </source>
</evidence>